<protein>
    <recommendedName>
        <fullName evidence="3">YncE family protein</fullName>
    </recommendedName>
</protein>
<accession>A0ABP9AYK6</accession>
<organism evidence="1 2">
    <name type="scientific">Olivibacter ginsenosidimutans</name>
    <dbReference type="NCBI Taxonomy" id="1176537"/>
    <lineage>
        <taxon>Bacteria</taxon>
        <taxon>Pseudomonadati</taxon>
        <taxon>Bacteroidota</taxon>
        <taxon>Sphingobacteriia</taxon>
        <taxon>Sphingobacteriales</taxon>
        <taxon>Sphingobacteriaceae</taxon>
        <taxon>Olivibacter</taxon>
    </lineage>
</organism>
<dbReference type="InterPro" id="IPR015943">
    <property type="entry name" value="WD40/YVTN_repeat-like_dom_sf"/>
</dbReference>
<dbReference type="InterPro" id="IPR051200">
    <property type="entry name" value="Host-pathogen_enzymatic-act"/>
</dbReference>
<gene>
    <name evidence="1" type="ORF">GCM10023231_14930</name>
</gene>
<evidence type="ECO:0000313" key="1">
    <source>
        <dbReference type="EMBL" id="GAA4787798.1"/>
    </source>
</evidence>
<dbReference type="PANTHER" id="PTHR47197:SF3">
    <property type="entry name" value="DIHYDRO-HEME D1 DEHYDROGENASE"/>
    <property type="match status" value="1"/>
</dbReference>
<dbReference type="InterPro" id="IPR031815">
    <property type="entry name" value="DUF5074"/>
</dbReference>
<sequence>MNKASLDFYDFTTGIYERDVFKRANPEVVLGLGDVGNDIQLYGSKLYVVVNASNKVEVLDVHTAKRIKQIEVLNCRYIAFDQGKAYVSSYNSKIDLDSNSPYGEVVEIDTTTLMVTREVTVGRQPEGLAVVGRKLYVANSGGYNPSNYEHTVSVINLDAFKEIKRIEVGINLDQLKADRYGNIWVNSRGDYQGKQANFFMINTKTEEVSYTFNKAVSNFWIDQDNIYTYSSEWNYQTQKNTISYQWYALADSHQGMPYITDGTEKEIALPYGIAVDPHSKDIYLTDAKNYVTPGTLYRFSANGKLIDTFETGDIPAHMVFLGL</sequence>
<dbReference type="InterPro" id="IPR011048">
    <property type="entry name" value="Haem_d1_sf"/>
</dbReference>
<dbReference type="Gene3D" id="2.130.10.10">
    <property type="entry name" value="YVTN repeat-like/Quinoprotein amine dehydrogenase"/>
    <property type="match status" value="1"/>
</dbReference>
<proteinExistence type="predicted"/>
<dbReference type="PANTHER" id="PTHR47197">
    <property type="entry name" value="PROTEIN NIRF"/>
    <property type="match status" value="1"/>
</dbReference>
<reference evidence="2" key="1">
    <citation type="journal article" date="2019" name="Int. J. Syst. Evol. Microbiol.">
        <title>The Global Catalogue of Microorganisms (GCM) 10K type strain sequencing project: providing services to taxonomists for standard genome sequencing and annotation.</title>
        <authorList>
            <consortium name="The Broad Institute Genomics Platform"/>
            <consortium name="The Broad Institute Genome Sequencing Center for Infectious Disease"/>
            <person name="Wu L."/>
            <person name="Ma J."/>
        </authorList>
    </citation>
    <scope>NUCLEOTIDE SEQUENCE [LARGE SCALE GENOMIC DNA]</scope>
    <source>
        <strain evidence="2">JCM 18200</strain>
    </source>
</reference>
<evidence type="ECO:0000313" key="2">
    <source>
        <dbReference type="Proteomes" id="UP001501411"/>
    </source>
</evidence>
<name>A0ABP9AYK6_9SPHI</name>
<comment type="caution">
    <text evidence="1">The sequence shown here is derived from an EMBL/GenBank/DDBJ whole genome shotgun (WGS) entry which is preliminary data.</text>
</comment>
<keyword evidence="2" id="KW-1185">Reference proteome</keyword>
<evidence type="ECO:0008006" key="3">
    <source>
        <dbReference type="Google" id="ProtNLM"/>
    </source>
</evidence>
<dbReference type="SUPFAM" id="SSF51004">
    <property type="entry name" value="C-terminal (heme d1) domain of cytochrome cd1-nitrite reductase"/>
    <property type="match status" value="1"/>
</dbReference>
<dbReference type="Proteomes" id="UP001501411">
    <property type="component" value="Unassembled WGS sequence"/>
</dbReference>
<dbReference type="Pfam" id="PF16819">
    <property type="entry name" value="DUF5074"/>
    <property type="match status" value="1"/>
</dbReference>
<dbReference type="EMBL" id="BAABIQ010000008">
    <property type="protein sequence ID" value="GAA4787798.1"/>
    <property type="molecule type" value="Genomic_DNA"/>
</dbReference>